<sequence length="167" mass="18613">MVDANPHIQRGHPIFFGLLTLFALIEGCVTSWLVSRYNDHDTYPSHSYRDRLKFLVFVSWWTFVFSAGYIAAFLLAYESFFSTIASHLGWIALTWILWLAGAASFTAANGGGHSCSNSSLIYCNQLEATEAFAWIEWILITLMFGATAAIAFMSVRRGDRLTGPLGV</sequence>
<keyword evidence="8" id="KW-1185">Reference proteome</keyword>
<evidence type="ECO:0000313" key="8">
    <source>
        <dbReference type="Proteomes" id="UP001388673"/>
    </source>
</evidence>
<evidence type="ECO:0000256" key="5">
    <source>
        <dbReference type="SAM" id="Phobius"/>
    </source>
</evidence>
<feature type="transmembrane region" description="Helical" evidence="5">
    <location>
        <begin position="12"/>
        <end position="34"/>
    </location>
</feature>
<dbReference type="InterPro" id="IPR008253">
    <property type="entry name" value="Marvel"/>
</dbReference>
<feature type="transmembrane region" description="Helical" evidence="5">
    <location>
        <begin position="88"/>
        <end position="111"/>
    </location>
</feature>
<gene>
    <name evidence="7" type="ORF">IAR55_002705</name>
</gene>
<keyword evidence="4 5" id="KW-0472">Membrane</keyword>
<dbReference type="Pfam" id="PF01284">
    <property type="entry name" value="MARVEL"/>
    <property type="match status" value="1"/>
</dbReference>
<accession>A0AAW0YPN6</accession>
<feature type="transmembrane region" description="Helical" evidence="5">
    <location>
        <begin position="54"/>
        <end position="76"/>
    </location>
</feature>
<evidence type="ECO:0000256" key="3">
    <source>
        <dbReference type="ARBA" id="ARBA00022989"/>
    </source>
</evidence>
<keyword evidence="3 5" id="KW-1133">Transmembrane helix</keyword>
<dbReference type="KEGG" id="kne:92179963"/>
<reference evidence="7 8" key="1">
    <citation type="journal article" date="2024" name="bioRxiv">
        <title>Comparative genomics of Cryptococcus and Kwoniella reveals pathogenesis evolution and contrasting karyotype dynamics via intercentromeric recombination or chromosome fusion.</title>
        <authorList>
            <person name="Coelho M.A."/>
            <person name="David-Palma M."/>
            <person name="Shea T."/>
            <person name="Bowers K."/>
            <person name="McGinley-Smith S."/>
            <person name="Mohammad A.W."/>
            <person name="Gnirke A."/>
            <person name="Yurkov A.M."/>
            <person name="Nowrousian M."/>
            <person name="Sun S."/>
            <person name="Cuomo C.A."/>
            <person name="Heitman J."/>
        </authorList>
    </citation>
    <scope>NUCLEOTIDE SEQUENCE [LARGE SCALE GENOMIC DNA]</scope>
    <source>
        <strain evidence="7 8">CBS 13917</strain>
    </source>
</reference>
<comment type="caution">
    <text evidence="7">The sequence shown here is derived from an EMBL/GenBank/DDBJ whole genome shotgun (WGS) entry which is preliminary data.</text>
</comment>
<evidence type="ECO:0000256" key="1">
    <source>
        <dbReference type="ARBA" id="ARBA00004141"/>
    </source>
</evidence>
<dbReference type="Proteomes" id="UP001388673">
    <property type="component" value="Unassembled WGS sequence"/>
</dbReference>
<evidence type="ECO:0000259" key="6">
    <source>
        <dbReference type="Pfam" id="PF01284"/>
    </source>
</evidence>
<evidence type="ECO:0000313" key="7">
    <source>
        <dbReference type="EMBL" id="KAK8858478.1"/>
    </source>
</evidence>
<comment type="subcellular location">
    <subcellularLocation>
        <location evidence="1">Membrane</location>
        <topology evidence="1">Multi-pass membrane protein</topology>
    </subcellularLocation>
</comment>
<evidence type="ECO:0000256" key="2">
    <source>
        <dbReference type="ARBA" id="ARBA00022692"/>
    </source>
</evidence>
<organism evidence="7 8">
    <name type="scientific">Kwoniella newhampshirensis</name>
    <dbReference type="NCBI Taxonomy" id="1651941"/>
    <lineage>
        <taxon>Eukaryota</taxon>
        <taxon>Fungi</taxon>
        <taxon>Dikarya</taxon>
        <taxon>Basidiomycota</taxon>
        <taxon>Agaricomycotina</taxon>
        <taxon>Tremellomycetes</taxon>
        <taxon>Tremellales</taxon>
        <taxon>Cryptococcaceae</taxon>
        <taxon>Kwoniella</taxon>
    </lineage>
</organism>
<proteinExistence type="predicted"/>
<dbReference type="AlphaFoldDB" id="A0AAW0YPN6"/>
<dbReference type="GeneID" id="92179963"/>
<keyword evidence="2 5" id="KW-0812">Transmembrane</keyword>
<dbReference type="RefSeq" id="XP_066803319.1">
    <property type="nucleotide sequence ID" value="XM_066945818.1"/>
</dbReference>
<feature type="domain" description="MARVEL" evidence="6">
    <location>
        <begin position="21"/>
        <end position="141"/>
    </location>
</feature>
<dbReference type="EMBL" id="JBCAWK010000005">
    <property type="protein sequence ID" value="KAK8858478.1"/>
    <property type="molecule type" value="Genomic_DNA"/>
</dbReference>
<name>A0AAW0YPN6_9TREE</name>
<feature type="transmembrane region" description="Helical" evidence="5">
    <location>
        <begin position="131"/>
        <end position="152"/>
    </location>
</feature>
<protein>
    <recommendedName>
        <fullName evidence="6">MARVEL domain-containing protein</fullName>
    </recommendedName>
</protein>
<evidence type="ECO:0000256" key="4">
    <source>
        <dbReference type="ARBA" id="ARBA00023136"/>
    </source>
</evidence>
<dbReference type="GO" id="GO:0016020">
    <property type="term" value="C:membrane"/>
    <property type="evidence" value="ECO:0007669"/>
    <property type="project" value="UniProtKB-SubCell"/>
</dbReference>